<dbReference type="EMBL" id="MT226925">
    <property type="protein sequence ID" value="QOW07477.1"/>
    <property type="molecule type" value="Genomic_DNA"/>
</dbReference>
<evidence type="ECO:0000256" key="1">
    <source>
        <dbReference type="ARBA" id="ARBA00004141"/>
    </source>
</evidence>
<dbReference type="GeneID" id="63377755"/>
<evidence type="ECO:0000313" key="9">
    <source>
        <dbReference type="EMBL" id="QOW07477.1"/>
    </source>
</evidence>
<keyword evidence="9" id="KW-0934">Plastid</keyword>
<feature type="domain" description="ResB-like" evidence="8">
    <location>
        <begin position="287"/>
        <end position="420"/>
    </location>
</feature>
<dbReference type="GO" id="GO:0017004">
    <property type="term" value="P:cytochrome complex assembly"/>
    <property type="evidence" value="ECO:0007669"/>
    <property type="project" value="UniProtKB-UniRule"/>
</dbReference>
<protein>
    <recommendedName>
        <fullName evidence="6">Cytochrome c biogenesis protein Ccs1</fullName>
    </recommendedName>
</protein>
<dbReference type="InterPro" id="IPR023494">
    <property type="entry name" value="Cyt_c_bgen_Ccs1/CcsB/ResB"/>
</dbReference>
<comment type="similarity">
    <text evidence="6">Belongs to the Ccs1/CcsB family.</text>
</comment>
<evidence type="ECO:0000256" key="3">
    <source>
        <dbReference type="ARBA" id="ARBA00022748"/>
    </source>
</evidence>
<evidence type="ECO:0000256" key="5">
    <source>
        <dbReference type="ARBA" id="ARBA00023136"/>
    </source>
</evidence>
<comment type="function">
    <text evidence="6">Required during biogenesis of c-type cytochromes (cytochrome c6 and cytochrome f) at the step of heme attachment.</text>
</comment>
<evidence type="ECO:0000256" key="2">
    <source>
        <dbReference type="ARBA" id="ARBA00022692"/>
    </source>
</evidence>
<comment type="subcellular location">
    <subcellularLocation>
        <location evidence="1">Membrane</location>
        <topology evidence="1">Multi-pass membrane protein</topology>
    </subcellularLocation>
    <subcellularLocation>
        <location evidence="6">Plastid</location>
        <location evidence="6">Chloroplast thylakoid membrane</location>
        <topology evidence="6">Multi-pass membrane protein</topology>
    </subcellularLocation>
</comment>
<keyword evidence="3 6" id="KW-0201">Cytochrome c-type biogenesis</keyword>
<keyword evidence="6" id="KW-0793">Thylakoid</keyword>
<gene>
    <name evidence="6 9" type="primary">ccs1</name>
</gene>
<feature type="transmembrane region" description="Helical" evidence="7">
    <location>
        <begin position="371"/>
        <end position="396"/>
    </location>
</feature>
<keyword evidence="2 6" id="KW-0812">Transmembrane</keyword>
<keyword evidence="4 6" id="KW-1133">Transmembrane helix</keyword>
<feature type="transmembrane region" description="Helical" evidence="7">
    <location>
        <begin position="12"/>
        <end position="32"/>
    </location>
</feature>
<dbReference type="Pfam" id="PF05140">
    <property type="entry name" value="ResB"/>
    <property type="match status" value="2"/>
</dbReference>
<evidence type="ECO:0000256" key="4">
    <source>
        <dbReference type="ARBA" id="ARBA00022989"/>
    </source>
</evidence>
<accession>A0A7S6U9T7</accession>
<feature type="transmembrane region" description="Helical" evidence="7">
    <location>
        <begin position="70"/>
        <end position="89"/>
    </location>
</feature>
<evidence type="ECO:0000256" key="7">
    <source>
        <dbReference type="SAM" id="Phobius"/>
    </source>
</evidence>
<evidence type="ECO:0000259" key="8">
    <source>
        <dbReference type="Pfam" id="PF05140"/>
    </source>
</evidence>
<evidence type="ECO:0000256" key="6">
    <source>
        <dbReference type="HAMAP-Rule" id="MF_01392"/>
    </source>
</evidence>
<dbReference type="GO" id="GO:0009535">
    <property type="term" value="C:chloroplast thylakoid membrane"/>
    <property type="evidence" value="ECO:0007669"/>
    <property type="project" value="UniProtKB-SubCell"/>
</dbReference>
<feature type="transmembrane region" description="Helical" evidence="7">
    <location>
        <begin position="158"/>
        <end position="179"/>
    </location>
</feature>
<comment type="subunit">
    <text evidence="6">May interact with CcsA.</text>
</comment>
<dbReference type="RefSeq" id="YP_010032270.1">
    <property type="nucleotide sequence ID" value="NC_053868.1"/>
</dbReference>
<geneLocation type="chloroplast" evidence="9"/>
<dbReference type="PANTHER" id="PTHR31566:SF0">
    <property type="entry name" value="CYTOCHROME C BIOGENESIS PROTEIN CCS1, CHLOROPLASTIC"/>
    <property type="match status" value="1"/>
</dbReference>
<sequence>MIRNTFKNFANLKFAILLLLIISIFSSIGSLIEQNRGIEFYQNNYTNRIFGLPLWKPIVLLGLDDIYNTWWFLFILFLFGFSLVCCTFIQQLPTLNFSRKFFFYKRANQFNKLEFKVKKTKIFQSRLNSHLLKGNYSIFQQYNTLYAYKGLISRIGPIVVHLSILVVLLGSTLGSLTGFNSQEFVPKTELFHIQNIIRTGNFSLVDPTAFRINDFWSTYKKSGEIKQFYSDISILNGKGLEINRKTISVNNPLISHDLTFYQTDWGIVGLRFKLLNTKFINSTLLQLPLSKIRDSNQKLWMSWLPFTKKNGLIIIIKDGRGQVQIYNKEGKFQNTLNFGETIFNMNNIIITLLDCITSTGIQIKVDPGINLIYFGFFFLILSSLISYTSFSEIWLLNIKKNTQHMFGGRTNRSKISFKIELVKLKQLFNDNTI</sequence>
<dbReference type="AlphaFoldDB" id="A0A7S6U9T7"/>
<keyword evidence="5 6" id="KW-0472">Membrane</keyword>
<feature type="domain" description="ResB-like" evidence="8">
    <location>
        <begin position="12"/>
        <end position="277"/>
    </location>
</feature>
<organism evidence="9">
    <name type="scientific">Schizocladia ischiensis</name>
    <dbReference type="NCBI Taxonomy" id="196139"/>
    <lineage>
        <taxon>Eukaryota</taxon>
        <taxon>Sar</taxon>
        <taxon>Stramenopiles</taxon>
        <taxon>Ochrophyta</taxon>
        <taxon>PX clade</taxon>
        <taxon>Schizocladiophyceae</taxon>
        <taxon>Schizocladiales</taxon>
        <taxon>Schizocladiaceae</taxon>
        <taxon>Schizocladia</taxon>
    </lineage>
</organism>
<dbReference type="InterPro" id="IPR007816">
    <property type="entry name" value="ResB-like_domain"/>
</dbReference>
<keyword evidence="9" id="KW-0150">Chloroplast</keyword>
<dbReference type="PANTHER" id="PTHR31566">
    <property type="entry name" value="CYTOCHROME C BIOGENESIS PROTEIN CCS1, CHLOROPLASTIC"/>
    <property type="match status" value="1"/>
</dbReference>
<dbReference type="HAMAP" id="MF_01392">
    <property type="entry name" value="CytC_Ccs1"/>
    <property type="match status" value="1"/>
</dbReference>
<proteinExistence type="inferred from homology"/>
<name>A0A7S6U9T7_9STRA</name>
<reference evidence="9" key="1">
    <citation type="submission" date="2020-03" db="EMBL/GenBank/DDBJ databases">
        <title>Schizocladia ischiensis organellar genomes: estimating the origin of multicellularity in heterokonts and the emergence of shallow ocean ecosystems.</title>
        <authorList>
            <person name="Phillips N.E."/>
            <person name="Braun E.L."/>
            <person name="Boore J."/>
            <person name="Cheda B."/>
            <person name="Salomon M.P."/>
        </authorList>
    </citation>
    <scope>NUCLEOTIDE SEQUENCE</scope>
</reference>